<dbReference type="AlphaFoldDB" id="A0AAV9Z9K5"/>
<sequence length="246" mass="27722">HPLPYIRCILVLVAYLHTKHHLSFRACALLLQALNFVFRTIPGKLLGNQEMPRTLVTVFSQLGLSDKFKIYPICYLCNRIFTESDGFSLCPTCKVDLYRSQSRRLFNRLFAVDVLGDNDDDSDSDGGDDFGYRSNRTAHLVQPIQLLSDALRDLLTRPGMVDAVNAWKRRPIVAGELKSIHDANVWKTIQGPDGTSFFFGRGARDEIRLGLSLSLDWFGKKTSSYGPSHSSGALSFCVQNFENEIR</sequence>
<proteinExistence type="predicted"/>
<dbReference type="EMBL" id="JAWWNJ010000182">
    <property type="protein sequence ID" value="KAK6974625.1"/>
    <property type="molecule type" value="Genomic_DNA"/>
</dbReference>
<evidence type="ECO:0000313" key="2">
    <source>
        <dbReference type="Proteomes" id="UP001362999"/>
    </source>
</evidence>
<protein>
    <submittedName>
        <fullName evidence="1">Uncharacterized protein</fullName>
    </submittedName>
</protein>
<feature type="non-terminal residue" evidence="1">
    <location>
        <position position="1"/>
    </location>
</feature>
<keyword evidence="2" id="KW-1185">Reference proteome</keyword>
<dbReference type="Proteomes" id="UP001362999">
    <property type="component" value="Unassembled WGS sequence"/>
</dbReference>
<reference evidence="1 2" key="1">
    <citation type="journal article" date="2024" name="J Genomics">
        <title>Draft genome sequencing and assembly of Favolaschia claudopus CIRM-BRFM 2984 isolated from oak limbs.</title>
        <authorList>
            <person name="Navarro D."/>
            <person name="Drula E."/>
            <person name="Chaduli D."/>
            <person name="Cazenave R."/>
            <person name="Ahrendt S."/>
            <person name="Wang J."/>
            <person name="Lipzen A."/>
            <person name="Daum C."/>
            <person name="Barry K."/>
            <person name="Grigoriev I.V."/>
            <person name="Favel A."/>
            <person name="Rosso M.N."/>
            <person name="Martin F."/>
        </authorList>
    </citation>
    <scope>NUCLEOTIDE SEQUENCE [LARGE SCALE GENOMIC DNA]</scope>
    <source>
        <strain evidence="1 2">CIRM-BRFM 2984</strain>
    </source>
</reference>
<comment type="caution">
    <text evidence="1">The sequence shown here is derived from an EMBL/GenBank/DDBJ whole genome shotgun (WGS) entry which is preliminary data.</text>
</comment>
<gene>
    <name evidence="1" type="ORF">R3P38DRAFT_2583846</name>
</gene>
<organism evidence="1 2">
    <name type="scientific">Favolaschia claudopus</name>
    <dbReference type="NCBI Taxonomy" id="2862362"/>
    <lineage>
        <taxon>Eukaryota</taxon>
        <taxon>Fungi</taxon>
        <taxon>Dikarya</taxon>
        <taxon>Basidiomycota</taxon>
        <taxon>Agaricomycotina</taxon>
        <taxon>Agaricomycetes</taxon>
        <taxon>Agaricomycetidae</taxon>
        <taxon>Agaricales</taxon>
        <taxon>Marasmiineae</taxon>
        <taxon>Mycenaceae</taxon>
        <taxon>Favolaschia</taxon>
    </lineage>
</organism>
<evidence type="ECO:0000313" key="1">
    <source>
        <dbReference type="EMBL" id="KAK6974625.1"/>
    </source>
</evidence>
<name>A0AAV9Z9K5_9AGAR</name>
<accession>A0AAV9Z9K5</accession>